<sequence>MSCNKERQKWPKIITTQKASNGKVTNKEKKTKVWLDLNDKGIVCFLIRKCKLHPGACMIEKPRPSK</sequence>
<dbReference type="AlphaFoldDB" id="A0A2P2NUR6"/>
<reference evidence="1" key="1">
    <citation type="submission" date="2018-02" db="EMBL/GenBank/DDBJ databases">
        <title>Rhizophora mucronata_Transcriptome.</title>
        <authorList>
            <person name="Meera S.P."/>
            <person name="Sreeshan A."/>
            <person name="Augustine A."/>
        </authorList>
    </citation>
    <scope>NUCLEOTIDE SEQUENCE</scope>
    <source>
        <tissue evidence="1">Leaf</tissue>
    </source>
</reference>
<accession>A0A2P2NUR6</accession>
<organism evidence="1">
    <name type="scientific">Rhizophora mucronata</name>
    <name type="common">Asiatic mangrove</name>
    <dbReference type="NCBI Taxonomy" id="61149"/>
    <lineage>
        <taxon>Eukaryota</taxon>
        <taxon>Viridiplantae</taxon>
        <taxon>Streptophyta</taxon>
        <taxon>Embryophyta</taxon>
        <taxon>Tracheophyta</taxon>
        <taxon>Spermatophyta</taxon>
        <taxon>Magnoliopsida</taxon>
        <taxon>eudicotyledons</taxon>
        <taxon>Gunneridae</taxon>
        <taxon>Pentapetalae</taxon>
        <taxon>rosids</taxon>
        <taxon>fabids</taxon>
        <taxon>Malpighiales</taxon>
        <taxon>Rhizophoraceae</taxon>
        <taxon>Rhizophora</taxon>
    </lineage>
</organism>
<name>A0A2P2NUR6_RHIMU</name>
<evidence type="ECO:0000313" key="1">
    <source>
        <dbReference type="EMBL" id="MBX46180.1"/>
    </source>
</evidence>
<protein>
    <submittedName>
        <fullName evidence="1">Uncharacterized protein</fullName>
    </submittedName>
</protein>
<dbReference type="EMBL" id="GGEC01065696">
    <property type="protein sequence ID" value="MBX46180.1"/>
    <property type="molecule type" value="Transcribed_RNA"/>
</dbReference>
<proteinExistence type="predicted"/>